<dbReference type="PANTHER" id="PTHR43157">
    <property type="entry name" value="PHOSPHATIDYLINOSITOL-GLYCAN BIOSYNTHESIS CLASS F PROTEIN-RELATED"/>
    <property type="match status" value="1"/>
</dbReference>
<gene>
    <name evidence="3" type="ORF">B0T18DRAFT_424816</name>
</gene>
<organism evidence="3 4">
    <name type="scientific">Schizothecium vesticola</name>
    <dbReference type="NCBI Taxonomy" id="314040"/>
    <lineage>
        <taxon>Eukaryota</taxon>
        <taxon>Fungi</taxon>
        <taxon>Dikarya</taxon>
        <taxon>Ascomycota</taxon>
        <taxon>Pezizomycotina</taxon>
        <taxon>Sordariomycetes</taxon>
        <taxon>Sordariomycetidae</taxon>
        <taxon>Sordariales</taxon>
        <taxon>Schizotheciaceae</taxon>
        <taxon>Schizothecium</taxon>
    </lineage>
</organism>
<dbReference type="AlphaFoldDB" id="A0AA40KD24"/>
<proteinExistence type="predicted"/>
<evidence type="ECO:0000313" key="3">
    <source>
        <dbReference type="EMBL" id="KAK0754426.1"/>
    </source>
</evidence>
<sequence>MPRRYEKATYTVHPLTPTSLIGPHHQNGTPSPHGRLHPRLPPPPAGLPTRPDNLSLLGQLRWGVAHPPLDPADPTSAFYRPGAFTERTVLVTGANTGLGFEAALKIAKMGCKTLILGVRSAEKGEATRRRIVDGGGAVEDVRVLVVEMGEFASVVTAVRELKEMVPGGLDVAVLCAGVAAPKFEVGKEGWETGVMVNVLATAVMGAGVLPLVKRDGGRLVFVNSNANDLVKREWFEGSLLQAVNSPKGWDGVRRYAMTKLTGLAVMKAVARAAGDGERVVVNAVCPGMCKTELGRNYSWYERLAMGLMRPLTSRTAEAGGRSLVTAAMLEKESHGKFWHNDVLYPMHELAEDEEFMKKTWREIAEIISKVPGVDLTGFEQ</sequence>
<dbReference type="GO" id="GO:0016491">
    <property type="term" value="F:oxidoreductase activity"/>
    <property type="evidence" value="ECO:0007669"/>
    <property type="project" value="UniProtKB-KW"/>
</dbReference>
<keyword evidence="4" id="KW-1185">Reference proteome</keyword>
<keyword evidence="1" id="KW-0560">Oxidoreductase</keyword>
<dbReference type="PANTHER" id="PTHR43157:SF22">
    <property type="entry name" value="SHORT-CHAIN DEHYDROGENASE_REDUCTASE PHMF"/>
    <property type="match status" value="1"/>
</dbReference>
<evidence type="ECO:0000313" key="4">
    <source>
        <dbReference type="Proteomes" id="UP001172155"/>
    </source>
</evidence>
<dbReference type="Gene3D" id="3.40.50.720">
    <property type="entry name" value="NAD(P)-binding Rossmann-like Domain"/>
    <property type="match status" value="1"/>
</dbReference>
<dbReference type="Proteomes" id="UP001172155">
    <property type="component" value="Unassembled WGS sequence"/>
</dbReference>
<evidence type="ECO:0000256" key="1">
    <source>
        <dbReference type="ARBA" id="ARBA00023002"/>
    </source>
</evidence>
<dbReference type="InterPro" id="IPR036291">
    <property type="entry name" value="NAD(P)-bd_dom_sf"/>
</dbReference>
<dbReference type="SUPFAM" id="SSF51735">
    <property type="entry name" value="NAD(P)-binding Rossmann-fold domains"/>
    <property type="match status" value="1"/>
</dbReference>
<protein>
    <recommendedName>
        <fullName evidence="5">NAD(P)-binding protein</fullName>
    </recommendedName>
</protein>
<dbReference type="InterPro" id="IPR002347">
    <property type="entry name" value="SDR_fam"/>
</dbReference>
<feature type="region of interest" description="Disordered" evidence="2">
    <location>
        <begin position="1"/>
        <end position="51"/>
    </location>
</feature>
<evidence type="ECO:0008006" key="5">
    <source>
        <dbReference type="Google" id="ProtNLM"/>
    </source>
</evidence>
<name>A0AA40KD24_9PEZI</name>
<accession>A0AA40KD24</accession>
<dbReference type="PRINTS" id="PR00081">
    <property type="entry name" value="GDHRDH"/>
</dbReference>
<comment type="caution">
    <text evidence="3">The sequence shown here is derived from an EMBL/GenBank/DDBJ whole genome shotgun (WGS) entry which is preliminary data.</text>
</comment>
<dbReference type="Pfam" id="PF00106">
    <property type="entry name" value="adh_short"/>
    <property type="match status" value="1"/>
</dbReference>
<evidence type="ECO:0000256" key="2">
    <source>
        <dbReference type="SAM" id="MobiDB-lite"/>
    </source>
</evidence>
<reference evidence="3" key="1">
    <citation type="submission" date="2023-06" db="EMBL/GenBank/DDBJ databases">
        <title>Genome-scale phylogeny and comparative genomics of the fungal order Sordariales.</title>
        <authorList>
            <consortium name="Lawrence Berkeley National Laboratory"/>
            <person name="Hensen N."/>
            <person name="Bonometti L."/>
            <person name="Westerberg I."/>
            <person name="Brannstrom I.O."/>
            <person name="Guillou S."/>
            <person name="Cros-Aarteil S."/>
            <person name="Calhoun S."/>
            <person name="Haridas S."/>
            <person name="Kuo A."/>
            <person name="Mondo S."/>
            <person name="Pangilinan J."/>
            <person name="Riley R."/>
            <person name="LaButti K."/>
            <person name="Andreopoulos B."/>
            <person name="Lipzen A."/>
            <person name="Chen C."/>
            <person name="Yanf M."/>
            <person name="Daum C."/>
            <person name="Ng V."/>
            <person name="Clum A."/>
            <person name="Steindorff A."/>
            <person name="Ohm R."/>
            <person name="Martin F."/>
            <person name="Silar P."/>
            <person name="Natvig D."/>
            <person name="Lalanne C."/>
            <person name="Gautier V."/>
            <person name="Ament-velasquez S.L."/>
            <person name="Kruys A."/>
            <person name="Hutchinson M.I."/>
            <person name="Powell A.J."/>
            <person name="Barry K."/>
            <person name="Miller A.N."/>
            <person name="Grigoriev I.V."/>
            <person name="Debuchy R."/>
            <person name="Gladieux P."/>
            <person name="Thoren M.H."/>
            <person name="Johannesson H."/>
        </authorList>
    </citation>
    <scope>NUCLEOTIDE SEQUENCE</scope>
    <source>
        <strain evidence="3">SMH3187-1</strain>
    </source>
</reference>
<dbReference type="EMBL" id="JAUKUD010000001">
    <property type="protein sequence ID" value="KAK0754426.1"/>
    <property type="molecule type" value="Genomic_DNA"/>
</dbReference>